<dbReference type="Proteomes" id="UP000231516">
    <property type="component" value="Unassembled WGS sequence"/>
</dbReference>
<comment type="caution">
    <text evidence="2">The sequence shown here is derived from an EMBL/GenBank/DDBJ whole genome shotgun (WGS) entry which is preliminary data.</text>
</comment>
<dbReference type="RefSeq" id="WP_099591618.1">
    <property type="nucleotide sequence ID" value="NZ_MDGM01000007.1"/>
</dbReference>
<dbReference type="InterPro" id="IPR041685">
    <property type="entry name" value="AAA_GajA/Old/RecF-like"/>
</dbReference>
<dbReference type="PANTHER" id="PTHR43581">
    <property type="entry name" value="ATP/GTP PHOSPHATASE"/>
    <property type="match status" value="1"/>
</dbReference>
<protein>
    <recommendedName>
        <fullName evidence="1">Endonuclease GajA/Old nuclease/RecF-like AAA domain-containing protein</fullName>
    </recommendedName>
</protein>
<dbReference type="EMBL" id="MDGM01000007">
    <property type="protein sequence ID" value="PIB25877.1"/>
    <property type="molecule type" value="Genomic_DNA"/>
</dbReference>
<dbReference type="InterPro" id="IPR027417">
    <property type="entry name" value="P-loop_NTPase"/>
</dbReference>
<gene>
    <name evidence="2" type="ORF">BFP76_12810</name>
</gene>
<keyword evidence="3" id="KW-1185">Reference proteome</keyword>
<organism evidence="2 3">
    <name type="scientific">Paramylibacter kogurei</name>
    <dbReference type="NCBI Taxonomy" id="1889778"/>
    <lineage>
        <taxon>Bacteria</taxon>
        <taxon>Pseudomonadati</taxon>
        <taxon>Pseudomonadota</taxon>
        <taxon>Alphaproteobacteria</taxon>
        <taxon>Rhodobacterales</taxon>
        <taxon>Paracoccaceae</taxon>
        <taxon>Paramylibacter</taxon>
    </lineage>
</organism>
<evidence type="ECO:0000259" key="1">
    <source>
        <dbReference type="Pfam" id="PF13175"/>
    </source>
</evidence>
<dbReference type="Gene3D" id="3.40.50.300">
    <property type="entry name" value="P-loop containing nucleotide triphosphate hydrolases"/>
    <property type="match status" value="1"/>
</dbReference>
<dbReference type="PANTHER" id="PTHR43581:SF2">
    <property type="entry name" value="EXCINUCLEASE ATPASE SUBUNIT"/>
    <property type="match status" value="1"/>
</dbReference>
<sequence length="450" mass="51884">MTDSMQTNQISSVKIRGLFKRFNHEIVLQKNDLLTIVTAPNGFGKTAVLRAVDAFFNRKFSFFWRTMFSEIIFKFENGQRISIYKEFGTLFEDDSTESSIVYVKGEGFENCEEPYALKPKIPRSSYSYLERSLPVDRVGADRWIDFPSEEILSTSELVARYVEQLPEELTKSIDMPIWLQEITQEHQVSLIETQRLLALEESHSRHLPRHSRPVKPDSVVEKDASDLAEKINRVLQQYANESQKLDQTFPKRIIESHGSAASTESDIRERLLELSASRQSLVDVGIIDEAVSEPIQPSQIFEEDNVRRILSIYADDTQTKLSVFSDIYDRIRLFKEILDEYFTFKEVRISSENGIIIVDSDTGEQIPLAELSSGEQHELVLVYELLFKVKEGALILIDEPELSLHVAWQKRFISDLLKIQSLRHLSVVIATHSPQIIHDNWDLVQELSRD</sequence>
<name>A0A2G5K8L2_9RHOB</name>
<reference evidence="2 3" key="1">
    <citation type="submission" date="2016-08" db="EMBL/GenBank/DDBJ databases">
        <title>Draft genome of Amylibacter sp. strain 4G11.</title>
        <authorList>
            <person name="Wong S.-K."/>
            <person name="Hamasaki K."/>
            <person name="Yoshizawa S."/>
        </authorList>
    </citation>
    <scope>NUCLEOTIDE SEQUENCE [LARGE SCALE GENOMIC DNA]</scope>
    <source>
        <strain evidence="2 3">4G11</strain>
    </source>
</reference>
<proteinExistence type="predicted"/>
<evidence type="ECO:0000313" key="3">
    <source>
        <dbReference type="Proteomes" id="UP000231516"/>
    </source>
</evidence>
<dbReference type="AlphaFoldDB" id="A0A2G5K8L2"/>
<dbReference type="Pfam" id="PF13175">
    <property type="entry name" value="AAA_15"/>
    <property type="match status" value="1"/>
</dbReference>
<evidence type="ECO:0000313" key="2">
    <source>
        <dbReference type="EMBL" id="PIB25877.1"/>
    </source>
</evidence>
<accession>A0A2G5K8L2</accession>
<dbReference type="SUPFAM" id="SSF52540">
    <property type="entry name" value="P-loop containing nucleoside triphosphate hydrolases"/>
    <property type="match status" value="1"/>
</dbReference>
<feature type="domain" description="Endonuclease GajA/Old nuclease/RecF-like AAA" evidence="1">
    <location>
        <begin position="10"/>
        <end position="437"/>
    </location>
</feature>
<dbReference type="InterPro" id="IPR051396">
    <property type="entry name" value="Bact_Antivir_Def_Nuclease"/>
</dbReference>
<dbReference type="OrthoDB" id="9789856at2"/>